<dbReference type="AlphaFoldDB" id="A0A251X9W9"/>
<comment type="caution">
    <text evidence="2">The sequence shown here is derived from an EMBL/GenBank/DDBJ whole genome shotgun (WGS) entry which is preliminary data.</text>
</comment>
<proteinExistence type="predicted"/>
<feature type="transmembrane region" description="Helical" evidence="1">
    <location>
        <begin position="173"/>
        <end position="196"/>
    </location>
</feature>
<gene>
    <name evidence="2" type="ORF">TPSD3_01490</name>
</gene>
<organism evidence="2 3">
    <name type="scientific">Thioflexithrix psekupsensis</name>
    <dbReference type="NCBI Taxonomy" id="1570016"/>
    <lineage>
        <taxon>Bacteria</taxon>
        <taxon>Pseudomonadati</taxon>
        <taxon>Pseudomonadota</taxon>
        <taxon>Gammaproteobacteria</taxon>
        <taxon>Thiotrichales</taxon>
        <taxon>Thioflexithrix</taxon>
    </lineage>
</organism>
<name>A0A251X9W9_9GAMM</name>
<dbReference type="RefSeq" id="WP_086486823.1">
    <property type="nucleotide sequence ID" value="NZ_MSLT01000006.1"/>
</dbReference>
<evidence type="ECO:0000256" key="1">
    <source>
        <dbReference type="SAM" id="Phobius"/>
    </source>
</evidence>
<keyword evidence="1" id="KW-1133">Transmembrane helix</keyword>
<reference evidence="2 3" key="1">
    <citation type="submission" date="2016-12" db="EMBL/GenBank/DDBJ databases">
        <title>Thioflexothrix psekupsii D3 genome sequencing and assembly.</title>
        <authorList>
            <person name="Fomenkov A."/>
            <person name="Vincze T."/>
            <person name="Grabovich M."/>
            <person name="Anton B.P."/>
            <person name="Dubinina G."/>
            <person name="Orlova M."/>
            <person name="Belousova E."/>
            <person name="Roberts R.J."/>
        </authorList>
    </citation>
    <scope>NUCLEOTIDE SEQUENCE [LARGE SCALE GENOMIC DNA]</scope>
    <source>
        <strain evidence="2">D3</strain>
    </source>
</reference>
<sequence>MNFTLKITFTIFILLSLSLAMISLLNYFKYDKTLADLVRSRSDVVAMDIKNNIESNLSLGLFLSEISNLKDILDRAKEQNDHILKIYIFGQDGVVLSSTDENYKGQAMLAARLRMVSDNTGGKVAKCNENARSQTVDACLNLENSFSQQIGGIYLESSKDYHQDKIATMFKHLLSSFILVLSIITILTAFWIFNVFRETAHSFKRMNQQLMSLIKTDAPISESKETDRYSRIKQNDLEHHCDDFYQKAKDAFDEIKQFELTHSITDYPVTEEKPDVFK</sequence>
<keyword evidence="1" id="KW-0472">Membrane</keyword>
<keyword evidence="3" id="KW-1185">Reference proteome</keyword>
<keyword evidence="1" id="KW-0812">Transmembrane</keyword>
<dbReference type="Proteomes" id="UP000194798">
    <property type="component" value="Unassembled WGS sequence"/>
</dbReference>
<feature type="transmembrane region" description="Helical" evidence="1">
    <location>
        <begin position="7"/>
        <end position="28"/>
    </location>
</feature>
<protein>
    <submittedName>
        <fullName evidence="2">Uncharacterized protein</fullName>
    </submittedName>
</protein>
<dbReference type="EMBL" id="MSLT01000006">
    <property type="protein sequence ID" value="OUD15231.1"/>
    <property type="molecule type" value="Genomic_DNA"/>
</dbReference>
<evidence type="ECO:0000313" key="3">
    <source>
        <dbReference type="Proteomes" id="UP000194798"/>
    </source>
</evidence>
<accession>A0A251X9W9</accession>
<evidence type="ECO:0000313" key="2">
    <source>
        <dbReference type="EMBL" id="OUD15231.1"/>
    </source>
</evidence>